<comment type="caution">
    <text evidence="3">The sequence shown here is derived from an EMBL/GenBank/DDBJ whole genome shotgun (WGS) entry which is preliminary data.</text>
</comment>
<dbReference type="Proteomes" id="UP001556692">
    <property type="component" value="Unassembled WGS sequence"/>
</dbReference>
<protein>
    <submittedName>
        <fullName evidence="3">DUF1674 domain-containing protein</fullName>
    </submittedName>
</protein>
<feature type="compositionally biased region" description="Basic and acidic residues" evidence="2">
    <location>
        <begin position="43"/>
        <end position="85"/>
    </location>
</feature>
<sequence length="92" mass="10038">MMGSSDCHFNIRDGADVTERTAAKDEASGGDEHAARQKPLSEAARRALAEAEARREAYLRKEAEMPKELGGRGGKEPGRYGDWEVKGLATDF</sequence>
<feature type="compositionally biased region" description="Basic and acidic residues" evidence="2">
    <location>
        <begin position="9"/>
        <end position="35"/>
    </location>
</feature>
<evidence type="ECO:0000313" key="4">
    <source>
        <dbReference type="Proteomes" id="UP001556692"/>
    </source>
</evidence>
<keyword evidence="4" id="KW-1185">Reference proteome</keyword>
<reference evidence="3 4" key="1">
    <citation type="submission" date="2024-05" db="EMBL/GenBank/DDBJ databases">
        <authorList>
            <person name="Jiang F."/>
        </authorList>
    </citation>
    <scope>NUCLEOTIDE SEQUENCE [LARGE SCALE GENOMIC DNA]</scope>
    <source>
        <strain evidence="3 4">LZ166</strain>
    </source>
</reference>
<feature type="region of interest" description="Disordered" evidence="2">
    <location>
        <begin position="1"/>
        <end position="92"/>
    </location>
</feature>
<dbReference type="InterPro" id="IPR012875">
    <property type="entry name" value="SDHF4"/>
</dbReference>
<accession>A0ABV3SHN0</accession>
<dbReference type="EMBL" id="JBDPGJ010000002">
    <property type="protein sequence ID" value="MEX0406273.1"/>
    <property type="molecule type" value="Genomic_DNA"/>
</dbReference>
<organism evidence="3 4">
    <name type="scientific">Aquibium pacificus</name>
    <dbReference type="NCBI Taxonomy" id="3153579"/>
    <lineage>
        <taxon>Bacteria</taxon>
        <taxon>Pseudomonadati</taxon>
        <taxon>Pseudomonadota</taxon>
        <taxon>Alphaproteobacteria</taxon>
        <taxon>Hyphomicrobiales</taxon>
        <taxon>Phyllobacteriaceae</taxon>
        <taxon>Aquibium</taxon>
    </lineage>
</organism>
<proteinExistence type="inferred from homology"/>
<dbReference type="RefSeq" id="WP_367954133.1">
    <property type="nucleotide sequence ID" value="NZ_JBDPGJ010000002.1"/>
</dbReference>
<dbReference type="Pfam" id="PF07896">
    <property type="entry name" value="DUF1674"/>
    <property type="match status" value="1"/>
</dbReference>
<comment type="similarity">
    <text evidence="1">Belongs to the SDHAF4 family.</text>
</comment>
<evidence type="ECO:0000313" key="3">
    <source>
        <dbReference type="EMBL" id="MEX0406273.1"/>
    </source>
</evidence>
<evidence type="ECO:0000256" key="2">
    <source>
        <dbReference type="SAM" id="MobiDB-lite"/>
    </source>
</evidence>
<gene>
    <name evidence="3" type="ORF">ABGN05_11410</name>
</gene>
<name>A0ABV3SHN0_9HYPH</name>
<evidence type="ECO:0000256" key="1">
    <source>
        <dbReference type="ARBA" id="ARBA00005701"/>
    </source>
</evidence>